<evidence type="ECO:0000256" key="1">
    <source>
        <dbReference type="ARBA" id="ARBA00023125"/>
    </source>
</evidence>
<dbReference type="Pfam" id="PF00440">
    <property type="entry name" value="TetR_N"/>
    <property type="match status" value="1"/>
</dbReference>
<dbReference type="PRINTS" id="PR00455">
    <property type="entry name" value="HTHTETR"/>
</dbReference>
<evidence type="ECO:0000256" key="2">
    <source>
        <dbReference type="PROSITE-ProRule" id="PRU00335"/>
    </source>
</evidence>
<feature type="DNA-binding region" description="H-T-H motif" evidence="2">
    <location>
        <begin position="27"/>
        <end position="46"/>
    </location>
</feature>
<dbReference type="SUPFAM" id="SSF46689">
    <property type="entry name" value="Homeodomain-like"/>
    <property type="match status" value="1"/>
</dbReference>
<dbReference type="InterPro" id="IPR050109">
    <property type="entry name" value="HTH-type_TetR-like_transc_reg"/>
</dbReference>
<dbReference type="PANTHER" id="PTHR30055:SF146">
    <property type="entry name" value="HTH-TYPE TRANSCRIPTIONAL DUAL REGULATOR CECR"/>
    <property type="match status" value="1"/>
</dbReference>
<dbReference type="EMBL" id="RJKE01000001">
    <property type="protein sequence ID" value="ROO90112.1"/>
    <property type="molecule type" value="Genomic_DNA"/>
</dbReference>
<feature type="domain" description="HTH tetR-type" evidence="3">
    <location>
        <begin position="4"/>
        <end position="64"/>
    </location>
</feature>
<name>A0A3N1D998_9ACTN</name>
<gene>
    <name evidence="4" type="ORF">EDD29_7828</name>
</gene>
<sequence length="179" mass="19368">MSAEDRRESVIAAALTEFARGGYEGTSTESIAQRVGVSQPYLFRLFPNKRAMFLAAALRCAERTRDTFVAAAEGIDPEAGTEGVKEALGDAYLDLIADGELVMMQMQMQVASHQAARAGDAEFGETIRAGWTDLVDTVRVLLSGDDTATGDFMAQGMLINVLVALGYPQDHRIWNCARS</sequence>
<dbReference type="Proteomes" id="UP000272400">
    <property type="component" value="Unassembled WGS sequence"/>
</dbReference>
<keyword evidence="5" id="KW-1185">Reference proteome</keyword>
<evidence type="ECO:0000313" key="4">
    <source>
        <dbReference type="EMBL" id="ROO90112.1"/>
    </source>
</evidence>
<dbReference type="AlphaFoldDB" id="A0A3N1D998"/>
<evidence type="ECO:0000259" key="3">
    <source>
        <dbReference type="PROSITE" id="PS50977"/>
    </source>
</evidence>
<dbReference type="OrthoDB" id="3691941at2"/>
<comment type="caution">
    <text evidence="4">The sequence shown here is derived from an EMBL/GenBank/DDBJ whole genome shotgun (WGS) entry which is preliminary data.</text>
</comment>
<dbReference type="InterPro" id="IPR001647">
    <property type="entry name" value="HTH_TetR"/>
</dbReference>
<dbReference type="GO" id="GO:0000976">
    <property type="term" value="F:transcription cis-regulatory region binding"/>
    <property type="evidence" value="ECO:0007669"/>
    <property type="project" value="TreeGrafter"/>
</dbReference>
<dbReference type="GO" id="GO:0003700">
    <property type="term" value="F:DNA-binding transcription factor activity"/>
    <property type="evidence" value="ECO:0007669"/>
    <property type="project" value="TreeGrafter"/>
</dbReference>
<reference evidence="4 5" key="1">
    <citation type="submission" date="2018-11" db="EMBL/GenBank/DDBJ databases">
        <title>Sequencing the genomes of 1000 actinobacteria strains.</title>
        <authorList>
            <person name="Klenk H.-P."/>
        </authorList>
    </citation>
    <scope>NUCLEOTIDE SEQUENCE [LARGE SCALE GENOMIC DNA]</scope>
    <source>
        <strain evidence="4 5">DSM 44254</strain>
    </source>
</reference>
<keyword evidence="1 2" id="KW-0238">DNA-binding</keyword>
<dbReference type="Gene3D" id="1.10.357.10">
    <property type="entry name" value="Tetracycline Repressor, domain 2"/>
    <property type="match status" value="1"/>
</dbReference>
<dbReference type="InterPro" id="IPR009057">
    <property type="entry name" value="Homeodomain-like_sf"/>
</dbReference>
<organism evidence="4 5">
    <name type="scientific">Actinocorallia herbida</name>
    <dbReference type="NCBI Taxonomy" id="58109"/>
    <lineage>
        <taxon>Bacteria</taxon>
        <taxon>Bacillati</taxon>
        <taxon>Actinomycetota</taxon>
        <taxon>Actinomycetes</taxon>
        <taxon>Streptosporangiales</taxon>
        <taxon>Thermomonosporaceae</taxon>
        <taxon>Actinocorallia</taxon>
    </lineage>
</organism>
<proteinExistence type="predicted"/>
<accession>A0A3N1D998</accession>
<dbReference type="PANTHER" id="PTHR30055">
    <property type="entry name" value="HTH-TYPE TRANSCRIPTIONAL REGULATOR RUTR"/>
    <property type="match status" value="1"/>
</dbReference>
<protein>
    <submittedName>
        <fullName evidence="4">TetR family transcriptional regulator</fullName>
    </submittedName>
</protein>
<evidence type="ECO:0000313" key="5">
    <source>
        <dbReference type="Proteomes" id="UP000272400"/>
    </source>
</evidence>
<dbReference type="PROSITE" id="PS50977">
    <property type="entry name" value="HTH_TETR_2"/>
    <property type="match status" value="1"/>
</dbReference>